<gene>
    <name evidence="1" type="ORF">HHI36_018679</name>
</gene>
<evidence type="ECO:0000313" key="2">
    <source>
        <dbReference type="Proteomes" id="UP001516400"/>
    </source>
</evidence>
<protein>
    <submittedName>
        <fullName evidence="1">Uncharacterized protein</fullName>
    </submittedName>
</protein>
<evidence type="ECO:0000313" key="1">
    <source>
        <dbReference type="EMBL" id="KAL3284521.1"/>
    </source>
</evidence>
<dbReference type="EMBL" id="JABFTP020000165">
    <property type="protein sequence ID" value="KAL3284521.1"/>
    <property type="molecule type" value="Genomic_DNA"/>
</dbReference>
<keyword evidence="2" id="KW-1185">Reference proteome</keyword>
<proteinExistence type="predicted"/>
<organism evidence="1 2">
    <name type="scientific">Cryptolaemus montrouzieri</name>
    <dbReference type="NCBI Taxonomy" id="559131"/>
    <lineage>
        <taxon>Eukaryota</taxon>
        <taxon>Metazoa</taxon>
        <taxon>Ecdysozoa</taxon>
        <taxon>Arthropoda</taxon>
        <taxon>Hexapoda</taxon>
        <taxon>Insecta</taxon>
        <taxon>Pterygota</taxon>
        <taxon>Neoptera</taxon>
        <taxon>Endopterygota</taxon>
        <taxon>Coleoptera</taxon>
        <taxon>Polyphaga</taxon>
        <taxon>Cucujiformia</taxon>
        <taxon>Coccinelloidea</taxon>
        <taxon>Coccinellidae</taxon>
        <taxon>Scymninae</taxon>
        <taxon>Scymnini</taxon>
        <taxon>Cryptolaemus</taxon>
    </lineage>
</organism>
<accession>A0ABD2P0N5</accession>
<reference evidence="1 2" key="1">
    <citation type="journal article" date="2021" name="BMC Biol.">
        <title>Horizontally acquired antibacterial genes associated with adaptive radiation of ladybird beetles.</title>
        <authorList>
            <person name="Li H.S."/>
            <person name="Tang X.F."/>
            <person name="Huang Y.H."/>
            <person name="Xu Z.Y."/>
            <person name="Chen M.L."/>
            <person name="Du X.Y."/>
            <person name="Qiu B.Y."/>
            <person name="Chen P.T."/>
            <person name="Zhang W."/>
            <person name="Slipinski A."/>
            <person name="Escalona H.E."/>
            <person name="Waterhouse R.M."/>
            <person name="Zwick A."/>
            <person name="Pang H."/>
        </authorList>
    </citation>
    <scope>NUCLEOTIDE SEQUENCE [LARGE SCALE GENOMIC DNA]</scope>
    <source>
        <strain evidence="1">SYSU2018</strain>
    </source>
</reference>
<dbReference type="Proteomes" id="UP001516400">
    <property type="component" value="Unassembled WGS sequence"/>
</dbReference>
<comment type="caution">
    <text evidence="1">The sequence shown here is derived from an EMBL/GenBank/DDBJ whole genome shotgun (WGS) entry which is preliminary data.</text>
</comment>
<sequence>MCLEVDTISTSQEYTEARKFEENVKKITDERMIANKIKKEEKLFLETNTLVCVKKTAMKRTARKQMAYRNISDRSEDGKDPILSDETVGDLLCISFK</sequence>
<name>A0ABD2P0N5_9CUCU</name>
<dbReference type="AlphaFoldDB" id="A0ABD2P0N5"/>